<name>A0A380U3V4_9PAST</name>
<dbReference type="PANTHER" id="PTHR30175">
    <property type="entry name" value="PHOSPHOTRANSFERASE SYSTEM TRANSPORT PROTEIN"/>
    <property type="match status" value="1"/>
</dbReference>
<feature type="transmembrane region" description="Helical" evidence="1">
    <location>
        <begin position="52"/>
        <end position="75"/>
    </location>
</feature>
<dbReference type="GO" id="GO:0009401">
    <property type="term" value="P:phosphoenolpyruvate-dependent sugar phosphotransferase system"/>
    <property type="evidence" value="ECO:0007669"/>
    <property type="project" value="TreeGrafter"/>
</dbReference>
<accession>A0A380U3V4</accession>
<reference evidence="2 3" key="1">
    <citation type="submission" date="2018-06" db="EMBL/GenBank/DDBJ databases">
        <authorList>
            <consortium name="Pathogen Informatics"/>
            <person name="Doyle S."/>
        </authorList>
    </citation>
    <scope>NUCLEOTIDE SEQUENCE [LARGE SCALE GENOMIC DNA]</scope>
    <source>
        <strain evidence="2 3">NCTC10801</strain>
    </source>
</reference>
<feature type="transmembrane region" description="Helical" evidence="1">
    <location>
        <begin position="12"/>
        <end position="32"/>
    </location>
</feature>
<keyword evidence="3" id="KW-1185">Reference proteome</keyword>
<evidence type="ECO:0000256" key="1">
    <source>
        <dbReference type="SAM" id="Phobius"/>
    </source>
</evidence>
<evidence type="ECO:0000313" key="2">
    <source>
        <dbReference type="EMBL" id="SUT95976.1"/>
    </source>
</evidence>
<evidence type="ECO:0000313" key="3">
    <source>
        <dbReference type="Proteomes" id="UP000254649"/>
    </source>
</evidence>
<dbReference type="GO" id="GO:0015771">
    <property type="term" value="P:trehalose transport"/>
    <property type="evidence" value="ECO:0007669"/>
    <property type="project" value="TreeGrafter"/>
</dbReference>
<dbReference type="GO" id="GO:0005886">
    <property type="term" value="C:plasma membrane"/>
    <property type="evidence" value="ECO:0007669"/>
    <property type="project" value="TreeGrafter"/>
</dbReference>
<dbReference type="GO" id="GO:0090589">
    <property type="term" value="F:protein-phosphocysteine-trehalose phosphotransferase system transporter activity"/>
    <property type="evidence" value="ECO:0007669"/>
    <property type="project" value="TreeGrafter"/>
</dbReference>
<dbReference type="InterPro" id="IPR050558">
    <property type="entry name" value="PTS_Sugar-Specific_Components"/>
</dbReference>
<dbReference type="AlphaFoldDB" id="A0A380U3V4"/>
<keyword evidence="1" id="KW-0812">Transmembrane</keyword>
<keyword evidence="1" id="KW-0472">Membrane</keyword>
<sequence length="81" mass="8471">MFGVNLRYRYPFYAAMVGSGLAAAFIAFFNVNATALGAAGLVGIASIRAGDWGMYSVGMLISFVVAFSVAIVLGLREKAKA</sequence>
<organism evidence="2 3">
    <name type="scientific">[Actinobacillus] rossii</name>
    <dbReference type="NCBI Taxonomy" id="123820"/>
    <lineage>
        <taxon>Bacteria</taxon>
        <taxon>Pseudomonadati</taxon>
        <taxon>Pseudomonadota</taxon>
        <taxon>Gammaproteobacteria</taxon>
        <taxon>Pasteurellales</taxon>
        <taxon>Pasteurellaceae</taxon>
    </lineage>
</organism>
<protein>
    <submittedName>
        <fullName evidence="2">PTS system sucrose-specific transporter subunit IIBC</fullName>
    </submittedName>
</protein>
<dbReference type="Proteomes" id="UP000254649">
    <property type="component" value="Unassembled WGS sequence"/>
</dbReference>
<proteinExistence type="predicted"/>
<dbReference type="EMBL" id="UFRQ01000003">
    <property type="protein sequence ID" value="SUT95976.1"/>
    <property type="molecule type" value="Genomic_DNA"/>
</dbReference>
<gene>
    <name evidence="2" type="primary">treB</name>
    <name evidence="2" type="ORF">NCTC10801_02595</name>
</gene>
<keyword evidence="1" id="KW-1133">Transmembrane helix</keyword>
<dbReference type="PANTHER" id="PTHR30175:SF4">
    <property type="entry name" value="PTS SYSTEM TREHALOSE-SPECIFIC EIIBC COMPONENT"/>
    <property type="match status" value="1"/>
</dbReference>